<keyword evidence="3" id="KW-1185">Reference proteome</keyword>
<sequence>MQKCKKCHRQFKWSELYLLPKWKDSNEPVYCTNCKTEHYLTNTSNFIQLLLVCLTVAVTIYISYFVFSVNLILSCLISFIFTLPLSLLFPFFSNYYSR</sequence>
<organism evidence="2 3">
    <name type="scientific">Oceanobacillus bengalensis</name>
    <dbReference type="NCBI Taxonomy" id="1435466"/>
    <lineage>
        <taxon>Bacteria</taxon>
        <taxon>Bacillati</taxon>
        <taxon>Bacillota</taxon>
        <taxon>Bacilli</taxon>
        <taxon>Bacillales</taxon>
        <taxon>Bacillaceae</taxon>
        <taxon>Oceanobacillus</taxon>
    </lineage>
</organism>
<evidence type="ECO:0000313" key="3">
    <source>
        <dbReference type="Proteomes" id="UP000281813"/>
    </source>
</evidence>
<gene>
    <name evidence="2" type="ORF">D8M05_06120</name>
</gene>
<protein>
    <recommendedName>
        <fullName evidence="4">Cxxc_20_cxxc protein</fullName>
    </recommendedName>
</protein>
<dbReference type="InterPro" id="IPR026369">
    <property type="entry name" value="CxxC_20_CxxC"/>
</dbReference>
<comment type="caution">
    <text evidence="2">The sequence shown here is derived from an EMBL/GenBank/DDBJ whole genome shotgun (WGS) entry which is preliminary data.</text>
</comment>
<evidence type="ECO:0000256" key="1">
    <source>
        <dbReference type="SAM" id="Phobius"/>
    </source>
</evidence>
<evidence type="ECO:0008006" key="4">
    <source>
        <dbReference type="Google" id="ProtNLM"/>
    </source>
</evidence>
<dbReference type="NCBIfam" id="TIGR04104">
    <property type="entry name" value="cxxc_20_cxxc"/>
    <property type="match status" value="1"/>
</dbReference>
<dbReference type="Proteomes" id="UP000281813">
    <property type="component" value="Unassembled WGS sequence"/>
</dbReference>
<dbReference type="AlphaFoldDB" id="A0A494Z2S6"/>
<accession>A0A494Z2S6</accession>
<feature type="transmembrane region" description="Helical" evidence="1">
    <location>
        <begin position="71"/>
        <end position="92"/>
    </location>
</feature>
<dbReference type="RefSeq" id="WP_121129700.1">
    <property type="nucleotide sequence ID" value="NZ_JBHUFK010000033.1"/>
</dbReference>
<proteinExistence type="predicted"/>
<keyword evidence="1" id="KW-1133">Transmembrane helix</keyword>
<name>A0A494Z2S6_9BACI</name>
<dbReference type="OrthoDB" id="2970506at2"/>
<evidence type="ECO:0000313" key="2">
    <source>
        <dbReference type="EMBL" id="RKQ16826.1"/>
    </source>
</evidence>
<reference evidence="2 3" key="1">
    <citation type="journal article" date="2015" name="Antonie Van Leeuwenhoek">
        <title>Oceanobacillus bengalensis sp. nov., a bacterium isolated from seawater of the Bay of Bengal.</title>
        <authorList>
            <person name="Yongchang O."/>
            <person name="Xiang W."/>
            <person name="Wang G."/>
        </authorList>
    </citation>
    <scope>NUCLEOTIDE SEQUENCE [LARGE SCALE GENOMIC DNA]</scope>
    <source>
        <strain evidence="2 3">MCCC 1K00260</strain>
    </source>
</reference>
<keyword evidence="1" id="KW-0472">Membrane</keyword>
<dbReference type="EMBL" id="RBZO01000007">
    <property type="protein sequence ID" value="RKQ16826.1"/>
    <property type="molecule type" value="Genomic_DNA"/>
</dbReference>
<feature type="transmembrane region" description="Helical" evidence="1">
    <location>
        <begin position="46"/>
        <end position="65"/>
    </location>
</feature>
<keyword evidence="1" id="KW-0812">Transmembrane</keyword>